<keyword evidence="2" id="KW-1185">Reference proteome</keyword>
<organism evidence="1 2">
    <name type="scientific">Bodo saltans</name>
    <name type="common">Flagellated protozoan</name>
    <dbReference type="NCBI Taxonomy" id="75058"/>
    <lineage>
        <taxon>Eukaryota</taxon>
        <taxon>Discoba</taxon>
        <taxon>Euglenozoa</taxon>
        <taxon>Kinetoplastea</taxon>
        <taxon>Metakinetoplastina</taxon>
        <taxon>Eubodonida</taxon>
        <taxon>Bodonidae</taxon>
        <taxon>Bodo</taxon>
    </lineage>
</organism>
<dbReference type="Proteomes" id="UP000051952">
    <property type="component" value="Unassembled WGS sequence"/>
</dbReference>
<accession>A0A0S4JGL1</accession>
<evidence type="ECO:0000313" key="1">
    <source>
        <dbReference type="EMBL" id="CUG88361.1"/>
    </source>
</evidence>
<dbReference type="EMBL" id="CYKH01001635">
    <property type="protein sequence ID" value="CUG88361.1"/>
    <property type="molecule type" value="Genomic_DNA"/>
</dbReference>
<name>A0A0S4JGL1_BODSA</name>
<evidence type="ECO:0000313" key="2">
    <source>
        <dbReference type="Proteomes" id="UP000051952"/>
    </source>
</evidence>
<feature type="non-terminal residue" evidence="1">
    <location>
        <position position="369"/>
    </location>
</feature>
<proteinExistence type="predicted"/>
<reference evidence="2" key="1">
    <citation type="submission" date="2015-09" db="EMBL/GenBank/DDBJ databases">
        <authorList>
            <consortium name="Pathogen Informatics"/>
        </authorList>
    </citation>
    <scope>NUCLEOTIDE SEQUENCE [LARGE SCALE GENOMIC DNA]</scope>
    <source>
        <strain evidence="2">Lake Konstanz</strain>
    </source>
</reference>
<gene>
    <name evidence="1" type="ORF">BSAL_15030c</name>
</gene>
<dbReference type="VEuPathDB" id="TriTrypDB:BSAL_15030c"/>
<sequence>MSLHEGLTNMPPRLSHSFALTSVDAHTLLTGRSNASAESPMHRSSRVGVVGIAPHPILPSRRSHERQNDILTGAEKKMIESLFYKAGPIATSSAAEALLGSFGWTLTEEERMEWFPEEADVPEGAEPASRHRPPVTKDEFLDVMRKKKIQFLALSEDKENETLATFVALGGRYDATGTADITILIEAVQQLRGDPRSKKKSSKSLLEATMAMSAMRAFSSSVATTANCSSDEDEDPVDKKELMASSLTHDYMLTTQLRTMPRILRFPEFVEAFQSLRTAASSGGAAVSPQRALMQQTVSGTPTEQDLRPVTVPAARHVALSSASAARSASVIAPHAQLFVSGGIAKGANASGNRTGAVAGSSLLGAPAL</sequence>
<dbReference type="AlphaFoldDB" id="A0A0S4JGL1"/>
<protein>
    <submittedName>
        <fullName evidence="1">Uncharacterized protein</fullName>
    </submittedName>
</protein>